<gene>
    <name evidence="3" type="ORF">Poly59_14170</name>
</gene>
<dbReference type="Pfam" id="PF07813">
    <property type="entry name" value="LTXXQ"/>
    <property type="match status" value="1"/>
</dbReference>
<reference evidence="3 4" key="1">
    <citation type="submission" date="2019-02" db="EMBL/GenBank/DDBJ databases">
        <title>Deep-cultivation of Planctomycetes and their phenomic and genomic characterization uncovers novel biology.</title>
        <authorList>
            <person name="Wiegand S."/>
            <person name="Jogler M."/>
            <person name="Boedeker C."/>
            <person name="Pinto D."/>
            <person name="Vollmers J."/>
            <person name="Rivas-Marin E."/>
            <person name="Kohn T."/>
            <person name="Peeters S.H."/>
            <person name="Heuer A."/>
            <person name="Rast P."/>
            <person name="Oberbeckmann S."/>
            <person name="Bunk B."/>
            <person name="Jeske O."/>
            <person name="Meyerdierks A."/>
            <person name="Storesund J.E."/>
            <person name="Kallscheuer N."/>
            <person name="Luecker S."/>
            <person name="Lage O.M."/>
            <person name="Pohl T."/>
            <person name="Merkel B.J."/>
            <person name="Hornburger P."/>
            <person name="Mueller R.-W."/>
            <person name="Bruemmer F."/>
            <person name="Labrenz M."/>
            <person name="Spormann A.M."/>
            <person name="Op Den Camp H."/>
            <person name="Overmann J."/>
            <person name="Amann R."/>
            <person name="Jetten M.S.M."/>
            <person name="Mascher T."/>
            <person name="Medema M.H."/>
            <person name="Devos D.P."/>
            <person name="Kaster A.-K."/>
            <person name="Ovreas L."/>
            <person name="Rohde M."/>
            <person name="Galperin M.Y."/>
            <person name="Jogler C."/>
        </authorList>
    </citation>
    <scope>NUCLEOTIDE SEQUENCE [LARGE SCALE GENOMIC DNA]</scope>
    <source>
        <strain evidence="3 4">Poly59</strain>
    </source>
</reference>
<protein>
    <recommendedName>
        <fullName evidence="5">LTXXQ motif protein</fullName>
    </recommendedName>
</protein>
<evidence type="ECO:0000313" key="4">
    <source>
        <dbReference type="Proteomes" id="UP000317977"/>
    </source>
</evidence>
<sequence precursor="true">MKFKMLGAIVMAAVLAAPAIADDADGAKKKKKGQNRGPSASAQIIKQLESVNLTEAQTAKIKELGKAADASMKTIREEAGLTPELMKKRMEAQKSVRETGKKGKEAAEAVNEAAGLTAEQSAAFAKMNEARTTFQKSVVALLTDTQKEGLPKAMLRTGKPAGEKGKKKKDAA</sequence>
<feature type="signal peptide" evidence="2">
    <location>
        <begin position="1"/>
        <end position="21"/>
    </location>
</feature>
<keyword evidence="4" id="KW-1185">Reference proteome</keyword>
<dbReference type="GO" id="GO:0042597">
    <property type="term" value="C:periplasmic space"/>
    <property type="evidence" value="ECO:0007669"/>
    <property type="project" value="InterPro"/>
</dbReference>
<comment type="caution">
    <text evidence="3">The sequence shown here is derived from an EMBL/GenBank/DDBJ whole genome shotgun (WGS) entry which is preliminary data.</text>
</comment>
<name>A0A5C6F6J4_9BACT</name>
<keyword evidence="2" id="KW-0732">Signal</keyword>
<feature type="region of interest" description="Disordered" evidence="1">
    <location>
        <begin position="148"/>
        <end position="172"/>
    </location>
</feature>
<dbReference type="Gene3D" id="1.20.120.1490">
    <property type="match status" value="1"/>
</dbReference>
<evidence type="ECO:0008006" key="5">
    <source>
        <dbReference type="Google" id="ProtNLM"/>
    </source>
</evidence>
<dbReference type="EMBL" id="SJPX01000002">
    <property type="protein sequence ID" value="TWU55121.1"/>
    <property type="molecule type" value="Genomic_DNA"/>
</dbReference>
<accession>A0A5C6F6J4</accession>
<evidence type="ECO:0000313" key="3">
    <source>
        <dbReference type="EMBL" id="TWU55121.1"/>
    </source>
</evidence>
<dbReference type="AlphaFoldDB" id="A0A5C6F6J4"/>
<dbReference type="Proteomes" id="UP000317977">
    <property type="component" value="Unassembled WGS sequence"/>
</dbReference>
<dbReference type="InterPro" id="IPR012899">
    <property type="entry name" value="LTXXQ"/>
</dbReference>
<evidence type="ECO:0000256" key="2">
    <source>
        <dbReference type="SAM" id="SignalP"/>
    </source>
</evidence>
<feature type="region of interest" description="Disordered" evidence="1">
    <location>
        <begin position="23"/>
        <end position="42"/>
    </location>
</feature>
<feature type="chain" id="PRO_5022661807" description="LTXXQ motif protein" evidence="2">
    <location>
        <begin position="22"/>
        <end position="172"/>
    </location>
</feature>
<organism evidence="3 4">
    <name type="scientific">Rubripirellula reticaptiva</name>
    <dbReference type="NCBI Taxonomy" id="2528013"/>
    <lineage>
        <taxon>Bacteria</taxon>
        <taxon>Pseudomonadati</taxon>
        <taxon>Planctomycetota</taxon>
        <taxon>Planctomycetia</taxon>
        <taxon>Pirellulales</taxon>
        <taxon>Pirellulaceae</taxon>
        <taxon>Rubripirellula</taxon>
    </lineage>
</organism>
<dbReference type="RefSeq" id="WP_186776071.1">
    <property type="nucleotide sequence ID" value="NZ_SJPX01000002.1"/>
</dbReference>
<evidence type="ECO:0000256" key="1">
    <source>
        <dbReference type="SAM" id="MobiDB-lite"/>
    </source>
</evidence>
<proteinExistence type="predicted"/>